<evidence type="ECO:0000256" key="4">
    <source>
        <dbReference type="ARBA" id="ARBA00022777"/>
    </source>
</evidence>
<dbReference type="UniPathway" id="UPA00916">
    <property type="reaction ID" value="UER00889"/>
</dbReference>
<keyword evidence="8 9" id="KW-0119">Carbohydrate metabolism</keyword>
<keyword evidence="6 9" id="KW-0460">Magnesium</keyword>
<keyword evidence="5 9" id="KW-0067">ATP-binding</keyword>
<keyword evidence="7 9" id="KW-0630">Potassium</keyword>
<keyword evidence="9" id="KW-0539">Nucleus</keyword>
<dbReference type="OrthoDB" id="415590at2759"/>
<dbReference type="InterPro" id="IPR029056">
    <property type="entry name" value="Ribokinase-like"/>
</dbReference>
<feature type="binding site" evidence="9">
    <location>
        <begin position="39"/>
        <end position="43"/>
    </location>
    <ligand>
        <name>substrate</name>
    </ligand>
</feature>
<dbReference type="Gene3D" id="3.40.1190.20">
    <property type="match status" value="1"/>
</dbReference>
<dbReference type="GO" id="GO:0005524">
    <property type="term" value="F:ATP binding"/>
    <property type="evidence" value="ECO:0007669"/>
    <property type="project" value="UniProtKB-UniRule"/>
</dbReference>
<dbReference type="GO" id="GO:0046872">
    <property type="term" value="F:metal ion binding"/>
    <property type="evidence" value="ECO:0007669"/>
    <property type="project" value="UniProtKB-KW"/>
</dbReference>
<dbReference type="EC" id="2.7.1.15" evidence="9"/>
<feature type="binding site" evidence="9">
    <location>
        <begin position="296"/>
        <end position="297"/>
    </location>
    <ligand>
        <name>ATP</name>
        <dbReference type="ChEBI" id="CHEBI:30616"/>
    </ligand>
</feature>
<feature type="binding site" evidence="9">
    <location>
        <position position="293"/>
    </location>
    <ligand>
        <name>K(+)</name>
        <dbReference type="ChEBI" id="CHEBI:29103"/>
    </ligand>
</feature>
<feature type="binding site" evidence="9">
    <location>
        <position position="342"/>
    </location>
    <ligand>
        <name>K(+)</name>
        <dbReference type="ChEBI" id="CHEBI:29103"/>
    </ligand>
</feature>
<sequence>MSRILVYGSINIDEVYTVPHIVRPGETIGTTERLEVAGGKGANSCVAMSMAGGESYLLAKIGEDGKWVKDIIESKGTNIEMISESKSEQTGRAIIQVSEKDGENSILLFKGGNHRHEYQETIEKIDRAGFGKNDYLVLANETNLILEIVKYCKTERNMTVVYNPAPMPQFDSVYDYCETGKKEKEGVNESSKCNRGTPRLWRDIMKQVLEYVDVLVVNETEMEALYQEVCDQKGNEQEVDYVEMLKLLKEKIGSIKTIVMTLGSKGVVCGHGDHEILRCGIAPIDQSKVIDTTAAGDTWIGYFVVELANQSKDSVSADGSAGITVEMLNSAMKVASHASGLSVCSKGAIPSIPPRSEVIRFLNNECI</sequence>
<protein>
    <recommendedName>
        <fullName evidence="9">Ribokinase</fullName>
        <shortName evidence="9">RK</shortName>
        <ecNumber evidence="9">2.7.1.15</ecNumber>
    </recommendedName>
</protein>
<evidence type="ECO:0000313" key="11">
    <source>
        <dbReference type="EMBL" id="OMH86371.1"/>
    </source>
</evidence>
<dbReference type="CDD" id="cd01174">
    <property type="entry name" value="ribokinase"/>
    <property type="match status" value="1"/>
</dbReference>
<feature type="binding site" evidence="9">
    <location>
        <begin position="11"/>
        <end position="13"/>
    </location>
    <ligand>
        <name>substrate</name>
    </ligand>
</feature>
<dbReference type="PANTHER" id="PTHR10584:SF166">
    <property type="entry name" value="RIBOKINASE"/>
    <property type="match status" value="1"/>
</dbReference>
<comment type="subunit">
    <text evidence="9">Homodimer.</text>
</comment>
<dbReference type="GO" id="GO:0005737">
    <property type="term" value="C:cytoplasm"/>
    <property type="evidence" value="ECO:0007669"/>
    <property type="project" value="UniProtKB-SubCell"/>
</dbReference>
<dbReference type="AlphaFoldDB" id="A0A1R1PZH9"/>
<comment type="cofactor">
    <cofactor evidence="9">
        <name>Mg(2+)</name>
        <dbReference type="ChEBI" id="CHEBI:18420"/>
    </cofactor>
    <text evidence="9">Requires a divalent cation, most likely magnesium in vivo, as an electrophilic catalyst to aid phosphoryl group transfer. It is the chelate of the metal and the nucleotide that is the actual substrate.</text>
</comment>
<keyword evidence="2 9" id="KW-0479">Metal-binding</keyword>
<evidence type="ECO:0000256" key="6">
    <source>
        <dbReference type="ARBA" id="ARBA00022842"/>
    </source>
</evidence>
<keyword evidence="4 9" id="KW-0418">Kinase</keyword>
<feature type="binding site" evidence="9">
    <location>
        <position position="351"/>
    </location>
    <ligand>
        <name>K(+)</name>
        <dbReference type="ChEBI" id="CHEBI:29103"/>
    </ligand>
</feature>
<keyword evidence="9" id="KW-0963">Cytoplasm</keyword>
<dbReference type="GO" id="GO:0005634">
    <property type="term" value="C:nucleus"/>
    <property type="evidence" value="ECO:0007669"/>
    <property type="project" value="UniProtKB-SubCell"/>
</dbReference>
<comment type="catalytic activity">
    <reaction evidence="9">
        <text>D-ribose + ATP = D-ribose 5-phosphate + ADP + H(+)</text>
        <dbReference type="Rhea" id="RHEA:13697"/>
        <dbReference type="ChEBI" id="CHEBI:15378"/>
        <dbReference type="ChEBI" id="CHEBI:30616"/>
        <dbReference type="ChEBI" id="CHEBI:47013"/>
        <dbReference type="ChEBI" id="CHEBI:78346"/>
        <dbReference type="ChEBI" id="CHEBI:456216"/>
        <dbReference type="EC" id="2.7.1.15"/>
    </reaction>
</comment>
<feature type="binding site" evidence="9">
    <location>
        <position position="297"/>
    </location>
    <ligand>
        <name>substrate</name>
    </ligand>
</feature>
<comment type="caution">
    <text evidence="9">Lacks conserved residue(s) required for the propagation of feature annotation.</text>
</comment>
<evidence type="ECO:0000256" key="8">
    <source>
        <dbReference type="ARBA" id="ARBA00023277"/>
    </source>
</evidence>
<dbReference type="EMBL" id="LSSK01000006">
    <property type="protein sequence ID" value="OMH86371.1"/>
    <property type="molecule type" value="Genomic_DNA"/>
</dbReference>
<evidence type="ECO:0000259" key="10">
    <source>
        <dbReference type="Pfam" id="PF00294"/>
    </source>
</evidence>
<dbReference type="GO" id="GO:0019303">
    <property type="term" value="P:D-ribose catabolic process"/>
    <property type="evidence" value="ECO:0007669"/>
    <property type="project" value="UniProtKB-UniRule"/>
</dbReference>
<dbReference type="Pfam" id="PF00294">
    <property type="entry name" value="PfkB"/>
    <property type="match status" value="1"/>
</dbReference>
<dbReference type="InterPro" id="IPR011877">
    <property type="entry name" value="Ribokinase"/>
</dbReference>
<dbReference type="HAMAP" id="MF_01987">
    <property type="entry name" value="Ribokinase"/>
    <property type="match status" value="1"/>
</dbReference>
<dbReference type="SUPFAM" id="SSF53613">
    <property type="entry name" value="Ribokinase-like"/>
    <property type="match status" value="1"/>
</dbReference>
<name>A0A1R1PZH9_ZANCU</name>
<feature type="binding site" evidence="9">
    <location>
        <position position="345"/>
    </location>
    <ligand>
        <name>K(+)</name>
        <dbReference type="ChEBI" id="CHEBI:29103"/>
    </ligand>
</feature>
<accession>A0A1R1PZH9</accession>
<dbReference type="PANTHER" id="PTHR10584">
    <property type="entry name" value="SUGAR KINASE"/>
    <property type="match status" value="1"/>
</dbReference>
<feature type="binding site" evidence="9">
    <location>
        <position position="141"/>
    </location>
    <ligand>
        <name>substrate</name>
    </ligand>
</feature>
<comment type="pathway">
    <text evidence="9">Carbohydrate metabolism; D-ribose degradation; D-ribose 5-phosphate from beta-D-ribopyranose: step 2/2.</text>
</comment>
<dbReference type="InterPro" id="IPR002139">
    <property type="entry name" value="Ribo/fructo_kinase"/>
</dbReference>
<feature type="binding site" evidence="9">
    <location>
        <position position="218"/>
    </location>
    <ligand>
        <name>ATP</name>
        <dbReference type="ChEBI" id="CHEBI:30616"/>
    </ligand>
</feature>
<evidence type="ECO:0000256" key="3">
    <source>
        <dbReference type="ARBA" id="ARBA00022741"/>
    </source>
</evidence>
<feature type="binding site" evidence="9">
    <location>
        <position position="347"/>
    </location>
    <ligand>
        <name>K(+)</name>
        <dbReference type="ChEBI" id="CHEBI:29103"/>
    </ligand>
</feature>
<comment type="activity regulation">
    <text evidence="9">Activated by a monovalent cation that binds near, but not in, the active site. The most likely occupant of the site in vivo is potassium. Ion binding induces a conformational change that may alter substrate affinity.</text>
</comment>
<evidence type="ECO:0000256" key="1">
    <source>
        <dbReference type="ARBA" id="ARBA00022679"/>
    </source>
</evidence>
<keyword evidence="12" id="KW-1185">Reference proteome</keyword>
<comment type="similarity">
    <text evidence="9">Belongs to the carbohydrate kinase PfkB family. Ribokinase subfamily.</text>
</comment>
<gene>
    <name evidence="11" type="ORF">AX774_g57</name>
</gene>
<proteinExistence type="inferred from homology"/>
<dbReference type="Proteomes" id="UP000188320">
    <property type="component" value="Unassembled WGS sequence"/>
</dbReference>
<keyword evidence="3 9" id="KW-0547">Nucleotide-binding</keyword>
<evidence type="ECO:0000256" key="2">
    <source>
        <dbReference type="ARBA" id="ARBA00022723"/>
    </source>
</evidence>
<comment type="caution">
    <text evidence="11">The sequence shown here is derived from an EMBL/GenBank/DDBJ whole genome shotgun (WGS) entry which is preliminary data.</text>
</comment>
<dbReference type="GO" id="GO:0004747">
    <property type="term" value="F:ribokinase activity"/>
    <property type="evidence" value="ECO:0007669"/>
    <property type="project" value="UniProtKB-UniRule"/>
</dbReference>
<evidence type="ECO:0000256" key="7">
    <source>
        <dbReference type="ARBA" id="ARBA00022958"/>
    </source>
</evidence>
<evidence type="ECO:0000256" key="9">
    <source>
        <dbReference type="HAMAP-Rule" id="MF_03215"/>
    </source>
</evidence>
<organism evidence="11 12">
    <name type="scientific">Zancudomyces culisetae</name>
    <name type="common">Gut fungus</name>
    <name type="synonym">Smittium culisetae</name>
    <dbReference type="NCBI Taxonomy" id="1213189"/>
    <lineage>
        <taxon>Eukaryota</taxon>
        <taxon>Fungi</taxon>
        <taxon>Fungi incertae sedis</taxon>
        <taxon>Zoopagomycota</taxon>
        <taxon>Kickxellomycotina</taxon>
        <taxon>Harpellomycetes</taxon>
        <taxon>Harpellales</taxon>
        <taxon>Legeriomycetaceae</taxon>
        <taxon>Zancudomyces</taxon>
    </lineage>
</organism>
<dbReference type="PRINTS" id="PR00990">
    <property type="entry name" value="RIBOKINASE"/>
</dbReference>
<evidence type="ECO:0000313" key="12">
    <source>
        <dbReference type="Proteomes" id="UP000188320"/>
    </source>
</evidence>
<feature type="binding site" evidence="9">
    <location>
        <begin position="261"/>
        <end position="266"/>
    </location>
    <ligand>
        <name>ATP</name>
        <dbReference type="ChEBI" id="CHEBI:30616"/>
    </ligand>
</feature>
<feature type="active site" description="Proton acceptor" evidence="9">
    <location>
        <position position="297"/>
    </location>
</feature>
<keyword evidence="1 9" id="KW-0808">Transferase</keyword>
<comment type="subcellular location">
    <subcellularLocation>
        <location evidence="9">Cytoplasm</location>
    </subcellularLocation>
    <subcellularLocation>
        <location evidence="9">Nucleus</location>
    </subcellularLocation>
</comment>
<feature type="binding site" evidence="9">
    <location>
        <position position="291"/>
    </location>
    <ligand>
        <name>K(+)</name>
        <dbReference type="ChEBI" id="CHEBI:29103"/>
    </ligand>
</feature>
<dbReference type="InterPro" id="IPR011611">
    <property type="entry name" value="PfkB_dom"/>
</dbReference>
<reference evidence="12" key="1">
    <citation type="submission" date="2017-01" db="EMBL/GenBank/DDBJ databases">
        <authorList>
            <person name="Wang Y."/>
            <person name="White M."/>
            <person name="Kvist S."/>
            <person name="Moncalvo J.-M."/>
        </authorList>
    </citation>
    <scope>NUCLEOTIDE SEQUENCE [LARGE SCALE GENOMIC DNA]</scope>
    <source>
        <strain evidence="12">COL-18-3</strain>
    </source>
</reference>
<comment type="function">
    <text evidence="9">Catalyzes the phosphorylation of ribose at O-5 in a reaction requiring ATP and magnesium. The resulting D-ribose-5-phosphate can then be used either for sythesis of nucleotides, histidine, and tryptophan, or as a component of the pentose phosphate pathway.</text>
</comment>
<evidence type="ECO:0000256" key="5">
    <source>
        <dbReference type="ARBA" id="ARBA00022840"/>
    </source>
</evidence>
<feature type="domain" description="Carbohydrate kinase PfkB" evidence="10">
    <location>
        <begin position="1"/>
        <end position="353"/>
    </location>
</feature>